<dbReference type="AlphaFoldDB" id="A0A1M4WFD8"/>
<dbReference type="Proteomes" id="UP000184346">
    <property type="component" value="Unassembled WGS sequence"/>
</dbReference>
<name>A0A1M4WFD8_9GAMM</name>
<protein>
    <submittedName>
        <fullName evidence="3">Tripartite tricarboxylate transporter TctB family protein</fullName>
    </submittedName>
</protein>
<keyword evidence="1" id="KW-0472">Membrane</keyword>
<evidence type="ECO:0000256" key="1">
    <source>
        <dbReference type="SAM" id="Phobius"/>
    </source>
</evidence>
<organism evidence="3 4">
    <name type="scientific">Modicisalibacter ilicicola DSM 19980</name>
    <dbReference type="NCBI Taxonomy" id="1121942"/>
    <lineage>
        <taxon>Bacteria</taxon>
        <taxon>Pseudomonadati</taxon>
        <taxon>Pseudomonadota</taxon>
        <taxon>Gammaproteobacteria</taxon>
        <taxon>Oceanospirillales</taxon>
        <taxon>Halomonadaceae</taxon>
        <taxon>Modicisalibacter</taxon>
    </lineage>
</organism>
<dbReference type="EMBL" id="FQUJ01000004">
    <property type="protein sequence ID" value="SHE79934.1"/>
    <property type="molecule type" value="Genomic_DNA"/>
</dbReference>
<keyword evidence="4" id="KW-1185">Reference proteome</keyword>
<feature type="domain" description="DUF1468" evidence="2">
    <location>
        <begin position="32"/>
        <end position="174"/>
    </location>
</feature>
<keyword evidence="1" id="KW-1133">Transmembrane helix</keyword>
<reference evidence="3 4" key="1">
    <citation type="submission" date="2016-11" db="EMBL/GenBank/DDBJ databases">
        <authorList>
            <person name="Jaros S."/>
            <person name="Januszkiewicz K."/>
            <person name="Wedrychowicz H."/>
        </authorList>
    </citation>
    <scope>NUCLEOTIDE SEQUENCE [LARGE SCALE GENOMIC DNA]</scope>
    <source>
        <strain evidence="3 4">DSM 19980</strain>
    </source>
</reference>
<feature type="transmembrane region" description="Helical" evidence="1">
    <location>
        <begin position="146"/>
        <end position="165"/>
    </location>
</feature>
<evidence type="ECO:0000313" key="4">
    <source>
        <dbReference type="Proteomes" id="UP000184346"/>
    </source>
</evidence>
<accession>A0A1M4WFD8</accession>
<dbReference type="InterPro" id="IPR009936">
    <property type="entry name" value="DUF1468"/>
</dbReference>
<feature type="transmembrane region" description="Helical" evidence="1">
    <location>
        <begin position="25"/>
        <end position="43"/>
    </location>
</feature>
<sequence>MSSPSPDRSSSEERFTESSGRSAPLAHMIFNAAMAVLFAALFLRAGELPSSMWEPLGASSFPRLVLALLILINLAIVAKEWRAFAARSAAERGLVGRWAWRHRLAFGVLGLFALFIFAVPWLGFAWAALVFLMLGQWLLGARSLKGLIIALAVALVFSFGVETLFREVFVISLPRGLFG</sequence>
<evidence type="ECO:0000259" key="2">
    <source>
        <dbReference type="Pfam" id="PF07331"/>
    </source>
</evidence>
<keyword evidence="1" id="KW-0812">Transmembrane</keyword>
<dbReference type="STRING" id="1121942.SAMN02745148_01188"/>
<feature type="transmembrane region" description="Helical" evidence="1">
    <location>
        <begin position="64"/>
        <end position="84"/>
    </location>
</feature>
<proteinExistence type="predicted"/>
<evidence type="ECO:0000313" key="3">
    <source>
        <dbReference type="EMBL" id="SHE79934.1"/>
    </source>
</evidence>
<dbReference type="RefSeq" id="WP_084671198.1">
    <property type="nucleotide sequence ID" value="NZ_FQUJ01000004.1"/>
</dbReference>
<gene>
    <name evidence="3" type="ORF">SAMN02745148_01188</name>
</gene>
<dbReference type="OrthoDB" id="6183228at2"/>
<feature type="transmembrane region" description="Helical" evidence="1">
    <location>
        <begin position="104"/>
        <end position="134"/>
    </location>
</feature>
<dbReference type="Pfam" id="PF07331">
    <property type="entry name" value="TctB"/>
    <property type="match status" value="1"/>
</dbReference>